<gene>
    <name evidence="1" type="ORF">S01H4_42238</name>
</gene>
<sequence>MTDEVLQKKDRVKETINATLEDIQNLYVVAILDKIKLHFE</sequence>
<organism evidence="1">
    <name type="scientific">marine sediment metagenome</name>
    <dbReference type="NCBI Taxonomy" id="412755"/>
    <lineage>
        <taxon>unclassified sequences</taxon>
        <taxon>metagenomes</taxon>
        <taxon>ecological metagenomes</taxon>
    </lineage>
</organism>
<accession>X1D8D2</accession>
<evidence type="ECO:0000313" key="1">
    <source>
        <dbReference type="EMBL" id="GAH04550.1"/>
    </source>
</evidence>
<name>X1D8D2_9ZZZZ</name>
<dbReference type="EMBL" id="BART01023180">
    <property type="protein sequence ID" value="GAH04550.1"/>
    <property type="molecule type" value="Genomic_DNA"/>
</dbReference>
<proteinExistence type="predicted"/>
<comment type="caution">
    <text evidence="1">The sequence shown here is derived from an EMBL/GenBank/DDBJ whole genome shotgun (WGS) entry which is preliminary data.</text>
</comment>
<protein>
    <submittedName>
        <fullName evidence="1">Uncharacterized protein</fullName>
    </submittedName>
</protein>
<feature type="non-terminal residue" evidence="1">
    <location>
        <position position="40"/>
    </location>
</feature>
<reference evidence="1" key="1">
    <citation type="journal article" date="2014" name="Front. Microbiol.">
        <title>High frequency of phylogenetically diverse reductive dehalogenase-homologous genes in deep subseafloor sedimentary metagenomes.</title>
        <authorList>
            <person name="Kawai M."/>
            <person name="Futagami T."/>
            <person name="Toyoda A."/>
            <person name="Takaki Y."/>
            <person name="Nishi S."/>
            <person name="Hori S."/>
            <person name="Arai W."/>
            <person name="Tsubouchi T."/>
            <person name="Morono Y."/>
            <person name="Uchiyama I."/>
            <person name="Ito T."/>
            <person name="Fujiyama A."/>
            <person name="Inagaki F."/>
            <person name="Takami H."/>
        </authorList>
    </citation>
    <scope>NUCLEOTIDE SEQUENCE</scope>
    <source>
        <strain evidence="1">Expedition CK06-06</strain>
    </source>
</reference>
<dbReference type="AlphaFoldDB" id="X1D8D2"/>